<comment type="caution">
    <text evidence="2">The sequence shown here is derived from an EMBL/GenBank/DDBJ whole genome shotgun (WGS) entry which is preliminary data.</text>
</comment>
<sequence length="37" mass="4037">MIFSLQPEVRSRLNGLFMSIFFLGGAVGPFVGGWAYA</sequence>
<name>A0A643M3R1_BACTU</name>
<reference evidence="2" key="1">
    <citation type="submission" date="2019-07" db="EMBL/GenBank/DDBJ databases">
        <title>Draft genome sequence of Bacillus thuringiensis strain PT02.</title>
        <authorList>
            <person name="Nguyen H."/>
            <person name="Nguyen L.N."/>
            <person name="Nguyen H.T.T."/>
            <person name="Nguyen D.V."/>
            <person name="Le H.T.T."/>
        </authorList>
    </citation>
    <scope>NUCLEOTIDE SEQUENCE</scope>
    <source>
        <strain evidence="2">PT02</strain>
    </source>
</reference>
<proteinExistence type="predicted"/>
<evidence type="ECO:0000256" key="1">
    <source>
        <dbReference type="SAM" id="Phobius"/>
    </source>
</evidence>
<keyword evidence="1" id="KW-1133">Transmembrane helix</keyword>
<dbReference type="AlphaFoldDB" id="A0A643M3R1"/>
<feature type="transmembrane region" description="Helical" evidence="1">
    <location>
        <begin position="12"/>
        <end position="36"/>
    </location>
</feature>
<gene>
    <name evidence="2" type="ORF">FPG91_13410</name>
</gene>
<organism evidence="2">
    <name type="scientific">Bacillus thuringiensis</name>
    <dbReference type="NCBI Taxonomy" id="1428"/>
    <lineage>
        <taxon>Bacteria</taxon>
        <taxon>Bacillati</taxon>
        <taxon>Bacillota</taxon>
        <taxon>Bacilli</taxon>
        <taxon>Bacillales</taxon>
        <taxon>Bacillaceae</taxon>
        <taxon>Bacillus</taxon>
        <taxon>Bacillus cereus group</taxon>
    </lineage>
</organism>
<protein>
    <submittedName>
        <fullName evidence="2">MFS transporter</fullName>
    </submittedName>
</protein>
<dbReference type="SUPFAM" id="SSF103473">
    <property type="entry name" value="MFS general substrate transporter"/>
    <property type="match status" value="1"/>
</dbReference>
<dbReference type="InterPro" id="IPR036259">
    <property type="entry name" value="MFS_trans_sf"/>
</dbReference>
<keyword evidence="1" id="KW-0812">Transmembrane</keyword>
<evidence type="ECO:0000313" key="2">
    <source>
        <dbReference type="EMBL" id="KAB1355462.1"/>
    </source>
</evidence>
<dbReference type="EMBL" id="VLPO01000015">
    <property type="protein sequence ID" value="KAB1355462.1"/>
    <property type="molecule type" value="Genomic_DNA"/>
</dbReference>
<accession>A0A643M3R1</accession>
<keyword evidence="1" id="KW-0472">Membrane</keyword>